<feature type="domain" description="tRNA/rRNA methyltransferase SpoU type" evidence="4">
    <location>
        <begin position="13"/>
        <end position="91"/>
    </location>
</feature>
<accession>A0AA36HXS1</accession>
<comment type="caution">
    <text evidence="5">The sequence shown here is derived from an EMBL/GenBank/DDBJ whole genome shotgun (WGS) entry which is preliminary data.</text>
</comment>
<dbReference type="GO" id="GO:0002938">
    <property type="term" value="P:tRNA guanine ribose methylation"/>
    <property type="evidence" value="ECO:0007669"/>
    <property type="project" value="TreeGrafter"/>
</dbReference>
<dbReference type="InterPro" id="IPR001537">
    <property type="entry name" value="SpoU_MeTrfase"/>
</dbReference>
<proteinExistence type="predicted"/>
<keyword evidence="6" id="KW-1185">Reference proteome</keyword>
<evidence type="ECO:0000256" key="1">
    <source>
        <dbReference type="ARBA" id="ARBA00022555"/>
    </source>
</evidence>
<evidence type="ECO:0000313" key="5">
    <source>
        <dbReference type="EMBL" id="CAJ1376735.1"/>
    </source>
</evidence>
<dbReference type="GO" id="GO:0000049">
    <property type="term" value="F:tRNA binding"/>
    <property type="evidence" value="ECO:0007669"/>
    <property type="project" value="UniProtKB-KW"/>
</dbReference>
<evidence type="ECO:0000256" key="2">
    <source>
        <dbReference type="ARBA" id="ARBA00022603"/>
    </source>
</evidence>
<dbReference type="GO" id="GO:0008173">
    <property type="term" value="F:RNA methyltransferase activity"/>
    <property type="evidence" value="ECO:0007669"/>
    <property type="project" value="InterPro"/>
</dbReference>
<keyword evidence="3" id="KW-0808">Transferase</keyword>
<dbReference type="Proteomes" id="UP001178507">
    <property type="component" value="Unassembled WGS sequence"/>
</dbReference>
<evidence type="ECO:0000313" key="6">
    <source>
        <dbReference type="Proteomes" id="UP001178507"/>
    </source>
</evidence>
<dbReference type="SUPFAM" id="SSF75217">
    <property type="entry name" value="alpha/beta knot"/>
    <property type="match status" value="1"/>
</dbReference>
<sequence>DVARCCREENRELWVTYCPPARSEQPQHQEVAVPLSTGYVPSPLPRLALVLGTETDGISAAMLEQSFRAVYLPMYGFVQSLNVAVACGMLLQRLFDLCPEARGVLLATLGTEF</sequence>
<dbReference type="Gene3D" id="3.40.1280.10">
    <property type="match status" value="1"/>
</dbReference>
<dbReference type="InterPro" id="IPR029026">
    <property type="entry name" value="tRNA_m1G_MTases_N"/>
</dbReference>
<reference evidence="5" key="1">
    <citation type="submission" date="2023-08" db="EMBL/GenBank/DDBJ databases">
        <authorList>
            <person name="Chen Y."/>
            <person name="Shah S."/>
            <person name="Dougan E. K."/>
            <person name="Thang M."/>
            <person name="Chan C."/>
        </authorList>
    </citation>
    <scope>NUCLEOTIDE SEQUENCE</scope>
</reference>
<dbReference type="EMBL" id="CAUJNA010000415">
    <property type="protein sequence ID" value="CAJ1376735.1"/>
    <property type="molecule type" value="Genomic_DNA"/>
</dbReference>
<keyword evidence="1" id="KW-0694">RNA-binding</keyword>
<protein>
    <recommendedName>
        <fullName evidence="4">tRNA/rRNA methyltransferase SpoU type domain-containing protein</fullName>
    </recommendedName>
</protein>
<gene>
    <name evidence="5" type="ORF">EVOR1521_LOCUS5718</name>
</gene>
<feature type="non-terminal residue" evidence="5">
    <location>
        <position position="1"/>
    </location>
</feature>
<keyword evidence="2" id="KW-0489">Methyltransferase</keyword>
<dbReference type="InterPro" id="IPR029028">
    <property type="entry name" value="Alpha/beta_knot_MTases"/>
</dbReference>
<evidence type="ECO:0000256" key="3">
    <source>
        <dbReference type="ARBA" id="ARBA00022679"/>
    </source>
</evidence>
<keyword evidence="1" id="KW-0820">tRNA-binding</keyword>
<dbReference type="Pfam" id="PF00588">
    <property type="entry name" value="SpoU_methylase"/>
    <property type="match status" value="1"/>
</dbReference>
<dbReference type="AlphaFoldDB" id="A0AA36HXS1"/>
<dbReference type="PANTHER" id="PTHR43453:SF3">
    <property type="entry name" value="TRNA_RRNA METHYLTRANSFERASE SPOU TYPE DOMAIN-CONTAINING PROTEIN"/>
    <property type="match status" value="1"/>
</dbReference>
<dbReference type="PANTHER" id="PTHR43453">
    <property type="entry name" value="RRNA METHYLASE-LIKE"/>
    <property type="match status" value="1"/>
</dbReference>
<dbReference type="InterPro" id="IPR033671">
    <property type="entry name" value="TrmH"/>
</dbReference>
<evidence type="ECO:0000259" key="4">
    <source>
        <dbReference type="Pfam" id="PF00588"/>
    </source>
</evidence>
<name>A0AA36HXS1_9DINO</name>
<organism evidence="5 6">
    <name type="scientific">Effrenium voratum</name>
    <dbReference type="NCBI Taxonomy" id="2562239"/>
    <lineage>
        <taxon>Eukaryota</taxon>
        <taxon>Sar</taxon>
        <taxon>Alveolata</taxon>
        <taxon>Dinophyceae</taxon>
        <taxon>Suessiales</taxon>
        <taxon>Symbiodiniaceae</taxon>
        <taxon>Effrenium</taxon>
    </lineage>
</organism>